<dbReference type="Proteomes" id="UP000020077">
    <property type="component" value="Unassembled WGS sequence"/>
</dbReference>
<evidence type="ECO:0000313" key="1">
    <source>
        <dbReference type="EMBL" id="KFB73593.1"/>
    </source>
</evidence>
<evidence type="ECO:0000313" key="2">
    <source>
        <dbReference type="Proteomes" id="UP000020077"/>
    </source>
</evidence>
<comment type="caution">
    <text evidence="1">The sequence shown here is derived from an EMBL/GenBank/DDBJ whole genome shotgun (WGS) entry which is preliminary data.</text>
</comment>
<proteinExistence type="predicted"/>
<sequence length="56" mass="6190">MCHAPPWAASAEPGDLRSEYQMAACRSLLLLRGVYVHPSTAVNREKTRTAKALSYN</sequence>
<dbReference type="AlphaFoldDB" id="A0A080LXU5"/>
<reference evidence="1 2" key="1">
    <citation type="submission" date="2014-02" db="EMBL/GenBank/DDBJ databases">
        <title>Expanding our view of genomic diversity in Candidatus Accumulibacter clades.</title>
        <authorList>
            <person name="Skennerton C.T."/>
            <person name="Barr J.J."/>
            <person name="Slater F.R."/>
            <person name="Bond P.L."/>
            <person name="Tyson G.W."/>
        </authorList>
    </citation>
    <scope>NUCLEOTIDE SEQUENCE [LARGE SCALE GENOMIC DNA]</scope>
    <source>
        <strain evidence="2">BA-91</strain>
    </source>
</reference>
<organism evidence="1 2">
    <name type="scientific">Candidatus Accumulibacter phosphatis</name>
    <dbReference type="NCBI Taxonomy" id="327160"/>
    <lineage>
        <taxon>Bacteria</taxon>
        <taxon>Pseudomonadati</taxon>
        <taxon>Pseudomonadota</taxon>
        <taxon>Betaproteobacteria</taxon>
        <taxon>Candidatus Accumulibacter</taxon>
    </lineage>
</organism>
<name>A0A080LXU5_9PROT</name>
<protein>
    <submittedName>
        <fullName evidence="1">Uncharacterized protein</fullName>
    </submittedName>
</protein>
<accession>A0A080LXU5</accession>
<gene>
    <name evidence="1" type="ORF">AW09_001141</name>
</gene>
<dbReference type="EMBL" id="JDVG02000196">
    <property type="protein sequence ID" value="KFB73593.1"/>
    <property type="molecule type" value="Genomic_DNA"/>
</dbReference>